<evidence type="ECO:0000313" key="2">
    <source>
        <dbReference type="Proteomes" id="UP001501509"/>
    </source>
</evidence>
<reference evidence="2" key="1">
    <citation type="journal article" date="2019" name="Int. J. Syst. Evol. Microbiol.">
        <title>The Global Catalogue of Microorganisms (GCM) 10K type strain sequencing project: providing services to taxonomists for standard genome sequencing and annotation.</title>
        <authorList>
            <consortium name="The Broad Institute Genomics Platform"/>
            <consortium name="The Broad Institute Genome Sequencing Center for Infectious Disease"/>
            <person name="Wu L."/>
            <person name="Ma J."/>
        </authorList>
    </citation>
    <scope>NUCLEOTIDE SEQUENCE [LARGE SCALE GENOMIC DNA]</scope>
    <source>
        <strain evidence="2">JCM 6833</strain>
    </source>
</reference>
<evidence type="ECO:0000313" key="1">
    <source>
        <dbReference type="EMBL" id="GAA2636054.1"/>
    </source>
</evidence>
<protein>
    <submittedName>
        <fullName evidence="1">Uncharacterized protein</fullName>
    </submittedName>
</protein>
<comment type="caution">
    <text evidence="1">The sequence shown here is derived from an EMBL/GenBank/DDBJ whole genome shotgun (WGS) entry which is preliminary data.</text>
</comment>
<accession>A0ABP6D552</accession>
<proteinExistence type="predicted"/>
<dbReference type="InterPro" id="IPR016039">
    <property type="entry name" value="Thiolase-like"/>
</dbReference>
<dbReference type="RefSeq" id="WP_344548651.1">
    <property type="nucleotide sequence ID" value="NZ_BAAATD010000020.1"/>
</dbReference>
<gene>
    <name evidence="1" type="ORF">GCM10010411_88980</name>
</gene>
<keyword evidence="2" id="KW-1185">Reference proteome</keyword>
<dbReference type="EMBL" id="BAAATD010000020">
    <property type="protein sequence ID" value="GAA2636054.1"/>
    <property type="molecule type" value="Genomic_DNA"/>
</dbReference>
<name>A0ABP6D552_9ACTN</name>
<dbReference type="Proteomes" id="UP001501509">
    <property type="component" value="Unassembled WGS sequence"/>
</dbReference>
<dbReference type="Gene3D" id="3.40.47.10">
    <property type="match status" value="1"/>
</dbReference>
<dbReference type="SUPFAM" id="SSF53901">
    <property type="entry name" value="Thiolase-like"/>
    <property type="match status" value="1"/>
</dbReference>
<organism evidence="1 2">
    <name type="scientific">Actinomadura fulvescens</name>
    <dbReference type="NCBI Taxonomy" id="46160"/>
    <lineage>
        <taxon>Bacteria</taxon>
        <taxon>Bacillati</taxon>
        <taxon>Actinomycetota</taxon>
        <taxon>Actinomycetes</taxon>
        <taxon>Streptosporangiales</taxon>
        <taxon>Thermomonosporaceae</taxon>
        <taxon>Actinomadura</taxon>
    </lineage>
</organism>
<sequence>MGRAIAGALDDAGLAPEQIGVVLVDGRPDLDVACALLIMRHGLIPGVPYQPDLPPAYDLDLVTGEPRPADVRHALVIARGHGGFNAALVVSTVKREAR</sequence>